<name>A0A917CRE5_9GAMM</name>
<gene>
    <name evidence="1" type="ORF">GCM10010960_15660</name>
</gene>
<accession>A0A917CRE5</accession>
<protein>
    <submittedName>
        <fullName evidence="1">Transcriptional regulator</fullName>
    </submittedName>
</protein>
<organism evidence="1 2">
    <name type="scientific">Arenimonas maotaiensis</name>
    <dbReference type="NCBI Taxonomy" id="1446479"/>
    <lineage>
        <taxon>Bacteria</taxon>
        <taxon>Pseudomonadati</taxon>
        <taxon>Pseudomonadota</taxon>
        <taxon>Gammaproteobacteria</taxon>
        <taxon>Lysobacterales</taxon>
        <taxon>Lysobacteraceae</taxon>
        <taxon>Arenimonas</taxon>
    </lineage>
</organism>
<dbReference type="GO" id="GO:0003677">
    <property type="term" value="F:DNA binding"/>
    <property type="evidence" value="ECO:0007669"/>
    <property type="project" value="InterPro"/>
</dbReference>
<dbReference type="RefSeq" id="WP_188449655.1">
    <property type="nucleotide sequence ID" value="NZ_BMFO01000003.1"/>
</dbReference>
<dbReference type="InterPro" id="IPR001387">
    <property type="entry name" value="Cro/C1-type_HTH"/>
</dbReference>
<evidence type="ECO:0000313" key="1">
    <source>
        <dbReference type="EMBL" id="GGF94807.1"/>
    </source>
</evidence>
<proteinExistence type="predicted"/>
<dbReference type="EMBL" id="BMFO01000003">
    <property type="protein sequence ID" value="GGF94807.1"/>
    <property type="molecule type" value="Genomic_DNA"/>
</dbReference>
<sequence>MFHYVDCGLLNVWLSNGYKTIDTPYGRATAIEDVAGLHRAIGTQLAREKRHLSGREFRFLRKELGLSQEMLGQWLGYTDGQQIAKWEKSARVPRLQDGVLRQLYLESINEKNAQFTAILRRLQEIDASNHNAKLVFTESAKKGWTSKVA</sequence>
<dbReference type="InterPro" id="IPR010982">
    <property type="entry name" value="Lambda_DNA-bd_dom_sf"/>
</dbReference>
<reference evidence="1" key="2">
    <citation type="submission" date="2020-09" db="EMBL/GenBank/DDBJ databases">
        <authorList>
            <person name="Sun Q."/>
            <person name="Zhou Y."/>
        </authorList>
    </citation>
    <scope>NUCLEOTIDE SEQUENCE</scope>
    <source>
        <strain evidence="1">CGMCC 1.12726</strain>
    </source>
</reference>
<dbReference type="Gene3D" id="1.10.260.40">
    <property type="entry name" value="lambda repressor-like DNA-binding domains"/>
    <property type="match status" value="1"/>
</dbReference>
<keyword evidence="2" id="KW-1185">Reference proteome</keyword>
<dbReference type="AlphaFoldDB" id="A0A917CRE5"/>
<reference evidence="1" key="1">
    <citation type="journal article" date="2014" name="Int. J. Syst. Evol. Microbiol.">
        <title>Complete genome sequence of Corynebacterium casei LMG S-19264T (=DSM 44701T), isolated from a smear-ripened cheese.</title>
        <authorList>
            <consortium name="US DOE Joint Genome Institute (JGI-PGF)"/>
            <person name="Walter F."/>
            <person name="Albersmeier A."/>
            <person name="Kalinowski J."/>
            <person name="Ruckert C."/>
        </authorList>
    </citation>
    <scope>NUCLEOTIDE SEQUENCE</scope>
    <source>
        <strain evidence="1">CGMCC 1.12726</strain>
    </source>
</reference>
<evidence type="ECO:0000313" key="2">
    <source>
        <dbReference type="Proteomes" id="UP000632858"/>
    </source>
</evidence>
<comment type="caution">
    <text evidence="1">The sequence shown here is derived from an EMBL/GenBank/DDBJ whole genome shotgun (WGS) entry which is preliminary data.</text>
</comment>
<dbReference type="CDD" id="cd00093">
    <property type="entry name" value="HTH_XRE"/>
    <property type="match status" value="1"/>
</dbReference>
<dbReference type="Proteomes" id="UP000632858">
    <property type="component" value="Unassembled WGS sequence"/>
</dbReference>
<dbReference type="SUPFAM" id="SSF47413">
    <property type="entry name" value="lambda repressor-like DNA-binding domains"/>
    <property type="match status" value="1"/>
</dbReference>